<dbReference type="KEGG" id="csr:Cspa_c54960"/>
<evidence type="ECO:0000313" key="1">
    <source>
        <dbReference type="EMBL" id="AGF59241.1"/>
    </source>
</evidence>
<accession>M1MXJ5</accession>
<sequence>MLNDFTINSLDILNIIYLWAVVSKKIVINNE</sequence>
<dbReference type="HOGENOM" id="CLU_3395884_0_0_9"/>
<dbReference type="AlphaFoldDB" id="M1MXJ5"/>
<name>M1MXJ5_9CLOT</name>
<organism evidence="1 2">
    <name type="scientific">Clostridium saccharoperbutylacetonicum N1-4(HMT)</name>
    <dbReference type="NCBI Taxonomy" id="931276"/>
    <lineage>
        <taxon>Bacteria</taxon>
        <taxon>Bacillati</taxon>
        <taxon>Bacillota</taxon>
        <taxon>Clostridia</taxon>
        <taxon>Eubacteriales</taxon>
        <taxon>Clostridiaceae</taxon>
        <taxon>Clostridium</taxon>
    </lineage>
</organism>
<gene>
    <name evidence="1" type="ORF">Cspa_c54960</name>
</gene>
<evidence type="ECO:0000313" key="2">
    <source>
        <dbReference type="Proteomes" id="UP000011728"/>
    </source>
</evidence>
<proteinExistence type="predicted"/>
<protein>
    <submittedName>
        <fullName evidence="1">Uncharacterized protein</fullName>
    </submittedName>
</protein>
<keyword evidence="2" id="KW-1185">Reference proteome</keyword>
<dbReference type="EMBL" id="CP004121">
    <property type="protein sequence ID" value="AGF59241.1"/>
    <property type="molecule type" value="Genomic_DNA"/>
</dbReference>
<reference evidence="1 2" key="1">
    <citation type="submission" date="2013-02" db="EMBL/GenBank/DDBJ databases">
        <title>Genome sequence of Clostridium saccharoperbutylacetonicum N1-4(HMT).</title>
        <authorList>
            <person name="Poehlein A."/>
            <person name="Daniel R."/>
        </authorList>
    </citation>
    <scope>NUCLEOTIDE SEQUENCE [LARGE SCALE GENOMIC DNA]</scope>
    <source>
        <strain evidence="2">N1-4(HMT)</strain>
    </source>
</reference>
<dbReference type="Proteomes" id="UP000011728">
    <property type="component" value="Chromosome"/>
</dbReference>